<dbReference type="eggNOG" id="COG0614">
    <property type="taxonomic scope" value="Bacteria"/>
</dbReference>
<evidence type="ECO:0000313" key="1">
    <source>
        <dbReference type="EMBL" id="KDN54467.1"/>
    </source>
</evidence>
<evidence type="ECO:0008006" key="3">
    <source>
        <dbReference type="Google" id="ProtNLM"/>
    </source>
</evidence>
<dbReference type="PATRIC" id="fig|1492738.3.peg.2416"/>
<organism evidence="1 2">
    <name type="scientific">Flavobacterium seoulense</name>
    <dbReference type="NCBI Taxonomy" id="1492738"/>
    <lineage>
        <taxon>Bacteria</taxon>
        <taxon>Pseudomonadati</taxon>
        <taxon>Bacteroidota</taxon>
        <taxon>Flavobacteriia</taxon>
        <taxon>Flavobacteriales</taxon>
        <taxon>Flavobacteriaceae</taxon>
        <taxon>Flavobacterium</taxon>
    </lineage>
</organism>
<dbReference type="RefSeq" id="WP_035660644.1">
    <property type="nucleotide sequence ID" value="NZ_JNCA01000022.1"/>
</dbReference>
<dbReference type="OrthoDB" id="1119698at2"/>
<sequence length="138" mass="15856">MEENTNLELSEELNALSYKVIGLAIEVHRELGPGLLESAYQACLFYELQKAGLKVEKELSLPITYKEIELNQGYKIDLLVEDKLVIELKIVENYTSVHFAQILTYLKLGNYPYGLLINYNSKILRNSIKRFINSNTNI</sequence>
<dbReference type="Pfam" id="PF13366">
    <property type="entry name" value="PDDEXK_3"/>
    <property type="match status" value="1"/>
</dbReference>
<accession>A0A066WKE1</accession>
<evidence type="ECO:0000313" key="2">
    <source>
        <dbReference type="Proteomes" id="UP000027064"/>
    </source>
</evidence>
<dbReference type="NCBIfam" id="TIGR04256">
    <property type="entry name" value="GxxExxY"/>
    <property type="match status" value="1"/>
</dbReference>
<gene>
    <name evidence="1" type="ORF">FEM21_24290</name>
</gene>
<dbReference type="STRING" id="1492738.FEM21_24290"/>
<proteinExistence type="predicted"/>
<keyword evidence="2" id="KW-1185">Reference proteome</keyword>
<dbReference type="EMBL" id="JNCA01000022">
    <property type="protein sequence ID" value="KDN54467.1"/>
    <property type="molecule type" value="Genomic_DNA"/>
</dbReference>
<name>A0A066WKE1_9FLAO</name>
<dbReference type="AlphaFoldDB" id="A0A066WKE1"/>
<comment type="caution">
    <text evidence="1">The sequence shown here is derived from an EMBL/GenBank/DDBJ whole genome shotgun (WGS) entry which is preliminary data.</text>
</comment>
<protein>
    <recommendedName>
        <fullName evidence="3">GxxExxY protein</fullName>
    </recommendedName>
</protein>
<dbReference type="InterPro" id="IPR026350">
    <property type="entry name" value="GxxExxY"/>
</dbReference>
<reference evidence="1 2" key="1">
    <citation type="submission" date="2014-05" db="EMBL/GenBank/DDBJ databases">
        <title>Genome Sequence of Flavobacterium sp. EM1321.</title>
        <authorList>
            <person name="Shin S.-K."/>
            <person name="Yi H."/>
        </authorList>
    </citation>
    <scope>NUCLEOTIDE SEQUENCE [LARGE SCALE GENOMIC DNA]</scope>
    <source>
        <strain evidence="1 2">EM1321</strain>
    </source>
</reference>
<dbReference type="Proteomes" id="UP000027064">
    <property type="component" value="Unassembled WGS sequence"/>
</dbReference>